<evidence type="ECO:0000256" key="1">
    <source>
        <dbReference type="ARBA" id="ARBA00022485"/>
    </source>
</evidence>
<dbReference type="InterPro" id="IPR017900">
    <property type="entry name" value="4Fe4S_Fe_S_CS"/>
</dbReference>
<evidence type="ECO:0000313" key="6">
    <source>
        <dbReference type="EMBL" id="KUK22738.1"/>
    </source>
</evidence>
<dbReference type="PATRIC" id="fig|93930.3.peg.174"/>
<dbReference type="Proteomes" id="UP000058636">
    <property type="component" value="Unassembled WGS sequence"/>
</dbReference>
<evidence type="ECO:0000259" key="5">
    <source>
        <dbReference type="PROSITE" id="PS51379"/>
    </source>
</evidence>
<dbReference type="InterPro" id="IPR017896">
    <property type="entry name" value="4Fe4S_Fe-S-bd"/>
</dbReference>
<keyword evidence="2" id="KW-0479">Metal-binding</keyword>
<dbReference type="EMBL" id="LGFG01000100">
    <property type="protein sequence ID" value="KUK22738.1"/>
    <property type="molecule type" value="Genomic_DNA"/>
</dbReference>
<sequence length="139" mass="15684">MAEAKNAPLIGKDALGREVRDLSKVPWWGVDRKEIEWYPTIDYDKCVTCGICFVTCGRRVFDFDKKEGKVIVARPYNCMVACQTCMNLCPTGAISFPDASYIKKLVAQNKIVKKAFEIIKPLLAEDHLSPKETETKPEP</sequence>
<keyword evidence="1" id="KW-0004">4Fe-4S</keyword>
<gene>
    <name evidence="6" type="ORF">XD57_1162</name>
</gene>
<dbReference type="InterPro" id="IPR050572">
    <property type="entry name" value="Fe-S_Ferredoxin"/>
</dbReference>
<dbReference type="SUPFAM" id="SSF54862">
    <property type="entry name" value="4Fe-4S ferredoxins"/>
    <property type="match status" value="1"/>
</dbReference>
<dbReference type="PROSITE" id="PS51379">
    <property type="entry name" value="4FE4S_FER_2"/>
    <property type="match status" value="2"/>
</dbReference>
<accession>A0A101EPY8</accession>
<protein>
    <submittedName>
        <fullName evidence="6">4Fe-4S ferredoxin, iron-sulfur binding domain protein</fullName>
    </submittedName>
</protein>
<evidence type="ECO:0000256" key="4">
    <source>
        <dbReference type="ARBA" id="ARBA00023014"/>
    </source>
</evidence>
<dbReference type="AlphaFoldDB" id="A0A101EPY8"/>
<evidence type="ECO:0000256" key="3">
    <source>
        <dbReference type="ARBA" id="ARBA00023004"/>
    </source>
</evidence>
<organism evidence="6 7">
    <name type="scientific">Thermotoga petrophila</name>
    <dbReference type="NCBI Taxonomy" id="93929"/>
    <lineage>
        <taxon>Bacteria</taxon>
        <taxon>Thermotogati</taxon>
        <taxon>Thermotogota</taxon>
        <taxon>Thermotogae</taxon>
        <taxon>Thermotogales</taxon>
        <taxon>Thermotogaceae</taxon>
        <taxon>Thermotoga</taxon>
    </lineage>
</organism>
<proteinExistence type="predicted"/>
<feature type="domain" description="4Fe-4S ferredoxin-type" evidence="5">
    <location>
        <begin position="68"/>
        <end position="99"/>
    </location>
</feature>
<dbReference type="Pfam" id="PF12838">
    <property type="entry name" value="Fer4_7"/>
    <property type="match status" value="1"/>
</dbReference>
<dbReference type="PROSITE" id="PS00198">
    <property type="entry name" value="4FE4S_FER_1"/>
    <property type="match status" value="1"/>
</dbReference>
<keyword evidence="3" id="KW-0408">Iron</keyword>
<dbReference type="Gene3D" id="3.30.70.20">
    <property type="match status" value="1"/>
</dbReference>
<evidence type="ECO:0000256" key="2">
    <source>
        <dbReference type="ARBA" id="ARBA00022723"/>
    </source>
</evidence>
<reference evidence="6 7" key="1">
    <citation type="journal article" date="2015" name="MBio">
        <title>Genome-Resolved Metagenomic Analysis Reveals Roles for Candidate Phyla and Other Microbial Community Members in Biogeochemical Transformations in Oil Reservoirs.</title>
        <authorList>
            <person name="Hu P."/>
            <person name="Tom L."/>
            <person name="Singh A."/>
            <person name="Thomas B.C."/>
            <person name="Baker B.J."/>
            <person name="Piceno Y.M."/>
            <person name="Andersen G.L."/>
            <person name="Banfield J.F."/>
        </authorList>
    </citation>
    <scope>NUCLEOTIDE SEQUENCE [LARGE SCALE GENOMIC DNA]</scope>
    <source>
        <strain evidence="6">46_26</strain>
    </source>
</reference>
<dbReference type="RefSeq" id="WP_004082361.1">
    <property type="nucleotide sequence ID" value="NZ_DAITJQ010000004.1"/>
</dbReference>
<evidence type="ECO:0000313" key="7">
    <source>
        <dbReference type="Proteomes" id="UP000058636"/>
    </source>
</evidence>
<dbReference type="OMA" id="CGMCMNC"/>
<dbReference type="PANTHER" id="PTHR43687:SF2">
    <property type="entry name" value="FERREDOXIN 3"/>
    <property type="match status" value="1"/>
</dbReference>
<dbReference type="GO" id="GO:0046872">
    <property type="term" value="F:metal ion binding"/>
    <property type="evidence" value="ECO:0007669"/>
    <property type="project" value="UniProtKB-KW"/>
</dbReference>
<dbReference type="PANTHER" id="PTHR43687">
    <property type="entry name" value="ADENYLYLSULFATE REDUCTASE, BETA SUBUNIT"/>
    <property type="match status" value="1"/>
</dbReference>
<dbReference type="GO" id="GO:0051539">
    <property type="term" value="F:4 iron, 4 sulfur cluster binding"/>
    <property type="evidence" value="ECO:0007669"/>
    <property type="project" value="UniProtKB-KW"/>
</dbReference>
<keyword evidence="4" id="KW-0411">Iron-sulfur</keyword>
<name>A0A101EPY8_9THEM</name>
<feature type="domain" description="4Fe-4S ferredoxin-type" evidence="5">
    <location>
        <begin position="37"/>
        <end position="66"/>
    </location>
</feature>
<comment type="caution">
    <text evidence="6">The sequence shown here is derived from an EMBL/GenBank/DDBJ whole genome shotgun (WGS) entry which is preliminary data.</text>
</comment>